<proteinExistence type="predicted"/>
<dbReference type="Proteomes" id="UP000053989">
    <property type="component" value="Unassembled WGS sequence"/>
</dbReference>
<dbReference type="STRING" id="1036808.A0A0C3DS19"/>
<feature type="region of interest" description="Disordered" evidence="1">
    <location>
        <begin position="162"/>
        <end position="194"/>
    </location>
</feature>
<dbReference type="AlphaFoldDB" id="A0A0C3DS19"/>
<name>A0A0C3DS19_9AGAM</name>
<organism evidence="2 3">
    <name type="scientific">Scleroderma citrinum Foug A</name>
    <dbReference type="NCBI Taxonomy" id="1036808"/>
    <lineage>
        <taxon>Eukaryota</taxon>
        <taxon>Fungi</taxon>
        <taxon>Dikarya</taxon>
        <taxon>Basidiomycota</taxon>
        <taxon>Agaricomycotina</taxon>
        <taxon>Agaricomycetes</taxon>
        <taxon>Agaricomycetidae</taxon>
        <taxon>Boletales</taxon>
        <taxon>Sclerodermatineae</taxon>
        <taxon>Sclerodermataceae</taxon>
        <taxon>Scleroderma</taxon>
    </lineage>
</organism>
<feature type="compositionally biased region" description="Low complexity" evidence="1">
    <location>
        <begin position="106"/>
        <end position="120"/>
    </location>
</feature>
<dbReference type="HOGENOM" id="CLU_079103_0_0_1"/>
<evidence type="ECO:0000313" key="2">
    <source>
        <dbReference type="EMBL" id="KIM58984.1"/>
    </source>
</evidence>
<keyword evidence="3" id="KW-1185">Reference proteome</keyword>
<protein>
    <submittedName>
        <fullName evidence="2">Uncharacterized protein</fullName>
    </submittedName>
</protein>
<feature type="compositionally biased region" description="Low complexity" evidence="1">
    <location>
        <begin position="130"/>
        <end position="143"/>
    </location>
</feature>
<reference evidence="2 3" key="1">
    <citation type="submission" date="2014-04" db="EMBL/GenBank/DDBJ databases">
        <authorList>
            <consortium name="DOE Joint Genome Institute"/>
            <person name="Kuo A."/>
            <person name="Kohler A."/>
            <person name="Nagy L.G."/>
            <person name="Floudas D."/>
            <person name="Copeland A."/>
            <person name="Barry K.W."/>
            <person name="Cichocki N."/>
            <person name="Veneault-Fourrey C."/>
            <person name="LaButti K."/>
            <person name="Lindquist E.A."/>
            <person name="Lipzen A."/>
            <person name="Lundell T."/>
            <person name="Morin E."/>
            <person name="Murat C."/>
            <person name="Sun H."/>
            <person name="Tunlid A."/>
            <person name="Henrissat B."/>
            <person name="Grigoriev I.V."/>
            <person name="Hibbett D.S."/>
            <person name="Martin F."/>
            <person name="Nordberg H.P."/>
            <person name="Cantor M.N."/>
            <person name="Hua S.X."/>
        </authorList>
    </citation>
    <scope>NUCLEOTIDE SEQUENCE [LARGE SCALE GENOMIC DNA]</scope>
    <source>
        <strain evidence="2 3">Foug A</strain>
    </source>
</reference>
<dbReference type="InParanoid" id="A0A0C3DS19"/>
<evidence type="ECO:0000256" key="1">
    <source>
        <dbReference type="SAM" id="MobiDB-lite"/>
    </source>
</evidence>
<sequence>MYSTPEERHPYTPPRVARSRYTDASSERPTIEQIAMGLHISRTPHLRSGNPVQRHSLMTSPSLRRIVNIPPNTAHIPLHSHPHGTHDPQPTQQERKQHSLPPPPTRSSMKKTSVSTSTLTPRQQPSPLFSASPSISTITSAGPLTPDSWSVRSFKRRMSKFIPGYRPPSMAASIDRSSTFTSSGSDATRPATPRKAVRFSTSVLALDQLSS</sequence>
<dbReference type="OrthoDB" id="3265692at2759"/>
<dbReference type="EMBL" id="KN822079">
    <property type="protein sequence ID" value="KIM58984.1"/>
    <property type="molecule type" value="Genomic_DNA"/>
</dbReference>
<feature type="compositionally biased region" description="Polar residues" evidence="1">
    <location>
        <begin position="175"/>
        <end position="186"/>
    </location>
</feature>
<evidence type="ECO:0000313" key="3">
    <source>
        <dbReference type="Proteomes" id="UP000053989"/>
    </source>
</evidence>
<feature type="region of interest" description="Disordered" evidence="1">
    <location>
        <begin position="72"/>
        <end position="149"/>
    </location>
</feature>
<feature type="region of interest" description="Disordered" evidence="1">
    <location>
        <begin position="1"/>
        <end position="29"/>
    </location>
</feature>
<accession>A0A0C3DS19</accession>
<feature type="compositionally biased region" description="Basic and acidic residues" evidence="1">
    <location>
        <begin position="1"/>
        <end position="10"/>
    </location>
</feature>
<gene>
    <name evidence="2" type="ORF">SCLCIDRAFT_1218169</name>
</gene>
<reference evidence="3" key="2">
    <citation type="submission" date="2015-01" db="EMBL/GenBank/DDBJ databases">
        <title>Evolutionary Origins and Diversification of the Mycorrhizal Mutualists.</title>
        <authorList>
            <consortium name="DOE Joint Genome Institute"/>
            <consortium name="Mycorrhizal Genomics Consortium"/>
            <person name="Kohler A."/>
            <person name="Kuo A."/>
            <person name="Nagy L.G."/>
            <person name="Floudas D."/>
            <person name="Copeland A."/>
            <person name="Barry K.W."/>
            <person name="Cichocki N."/>
            <person name="Veneault-Fourrey C."/>
            <person name="LaButti K."/>
            <person name="Lindquist E.A."/>
            <person name="Lipzen A."/>
            <person name="Lundell T."/>
            <person name="Morin E."/>
            <person name="Murat C."/>
            <person name="Riley R."/>
            <person name="Ohm R."/>
            <person name="Sun H."/>
            <person name="Tunlid A."/>
            <person name="Henrissat B."/>
            <person name="Grigoriev I.V."/>
            <person name="Hibbett D.S."/>
            <person name="Martin F."/>
        </authorList>
    </citation>
    <scope>NUCLEOTIDE SEQUENCE [LARGE SCALE GENOMIC DNA]</scope>
    <source>
        <strain evidence="3">Foug A</strain>
    </source>
</reference>